<dbReference type="GO" id="GO:0004222">
    <property type="term" value="F:metalloendopeptidase activity"/>
    <property type="evidence" value="ECO:0007669"/>
    <property type="project" value="InterPro"/>
</dbReference>
<dbReference type="Gene3D" id="3.10.170.10">
    <property type="match status" value="1"/>
</dbReference>
<dbReference type="PROSITE" id="PS50853">
    <property type="entry name" value="FN3"/>
    <property type="match status" value="1"/>
</dbReference>
<name>A0A1I0QH21_9FLAO</name>
<dbReference type="Pfam" id="PF00041">
    <property type="entry name" value="fn3"/>
    <property type="match status" value="1"/>
</dbReference>
<evidence type="ECO:0000256" key="7">
    <source>
        <dbReference type="ARBA" id="ARBA00023049"/>
    </source>
</evidence>
<evidence type="ECO:0000256" key="6">
    <source>
        <dbReference type="ARBA" id="ARBA00022833"/>
    </source>
</evidence>
<dbReference type="Pfam" id="PF02868">
    <property type="entry name" value="Peptidase_M4_C"/>
    <property type="match status" value="1"/>
</dbReference>
<dbReference type="CDD" id="cd00063">
    <property type="entry name" value="FN3"/>
    <property type="match status" value="1"/>
</dbReference>
<dbReference type="SMART" id="SM00060">
    <property type="entry name" value="FN3"/>
    <property type="match status" value="1"/>
</dbReference>
<dbReference type="SUPFAM" id="SSF49265">
    <property type="entry name" value="Fibronectin type III"/>
    <property type="match status" value="1"/>
</dbReference>
<evidence type="ECO:0000256" key="1">
    <source>
        <dbReference type="ARBA" id="ARBA00009388"/>
    </source>
</evidence>
<evidence type="ECO:0000313" key="10">
    <source>
        <dbReference type="EMBL" id="SEW26366.1"/>
    </source>
</evidence>
<dbReference type="NCBIfam" id="TIGR04183">
    <property type="entry name" value="Por_Secre_tail"/>
    <property type="match status" value="1"/>
</dbReference>
<feature type="active site" description="Proton donor" evidence="8">
    <location>
        <position position="502"/>
    </location>
</feature>
<protein>
    <submittedName>
        <fullName evidence="10">Por secretion system C-terminal sorting domain-containing protein</fullName>
    </submittedName>
</protein>
<dbReference type="EMBL" id="FOIU01000001">
    <property type="protein sequence ID" value="SEW26366.1"/>
    <property type="molecule type" value="Genomic_DNA"/>
</dbReference>
<organism evidence="10 11">
    <name type="scientific">Chryseobacterium wanjuense</name>
    <dbReference type="NCBI Taxonomy" id="356305"/>
    <lineage>
        <taxon>Bacteria</taxon>
        <taxon>Pseudomonadati</taxon>
        <taxon>Bacteroidota</taxon>
        <taxon>Flavobacteriia</taxon>
        <taxon>Flavobacteriales</taxon>
        <taxon>Weeksellaceae</taxon>
        <taxon>Chryseobacterium group</taxon>
        <taxon>Chryseobacterium</taxon>
    </lineage>
</organism>
<dbReference type="Proteomes" id="UP000199469">
    <property type="component" value="Unassembled WGS sequence"/>
</dbReference>
<evidence type="ECO:0000256" key="4">
    <source>
        <dbReference type="ARBA" id="ARBA00022729"/>
    </source>
</evidence>
<evidence type="ECO:0000256" key="5">
    <source>
        <dbReference type="ARBA" id="ARBA00022801"/>
    </source>
</evidence>
<keyword evidence="4" id="KW-0732">Signal</keyword>
<keyword evidence="11" id="KW-1185">Reference proteome</keyword>
<evidence type="ECO:0000259" key="9">
    <source>
        <dbReference type="PROSITE" id="PS50853"/>
    </source>
</evidence>
<dbReference type="STRING" id="356305.SAMN05421841_1910"/>
<dbReference type="InterPro" id="IPR001570">
    <property type="entry name" value="Peptidase_M4_C_domain"/>
</dbReference>
<dbReference type="SUPFAM" id="SSF55486">
    <property type="entry name" value="Metalloproteases ('zincins'), catalytic domain"/>
    <property type="match status" value="1"/>
</dbReference>
<dbReference type="GO" id="GO:0046872">
    <property type="term" value="F:metal ion binding"/>
    <property type="evidence" value="ECO:0007669"/>
    <property type="project" value="UniProtKB-KW"/>
</dbReference>
<dbReference type="Pfam" id="PF20009">
    <property type="entry name" value="GEVED"/>
    <property type="match status" value="1"/>
</dbReference>
<dbReference type="GO" id="GO:0006508">
    <property type="term" value="P:proteolysis"/>
    <property type="evidence" value="ECO:0007669"/>
    <property type="project" value="UniProtKB-KW"/>
</dbReference>
<accession>A0A1I0QH21</accession>
<keyword evidence="3" id="KW-0479">Metal-binding</keyword>
<dbReference type="OrthoDB" id="291295at2"/>
<evidence type="ECO:0000313" key="11">
    <source>
        <dbReference type="Proteomes" id="UP000199469"/>
    </source>
</evidence>
<dbReference type="PANTHER" id="PTHR33794">
    <property type="entry name" value="BACILLOLYSIN"/>
    <property type="match status" value="1"/>
</dbReference>
<dbReference type="InterPro" id="IPR045474">
    <property type="entry name" value="GEVED"/>
</dbReference>
<feature type="active site" evidence="8">
    <location>
        <position position="397"/>
    </location>
</feature>
<evidence type="ECO:0000256" key="2">
    <source>
        <dbReference type="ARBA" id="ARBA00022670"/>
    </source>
</evidence>
<comment type="similarity">
    <text evidence="1">Belongs to the peptidase M4 family.</text>
</comment>
<dbReference type="InterPro" id="IPR013856">
    <property type="entry name" value="Peptidase_M4_domain"/>
</dbReference>
<keyword evidence="5" id="KW-0378">Hydrolase</keyword>
<evidence type="ECO:0000256" key="8">
    <source>
        <dbReference type="PIRSR" id="PIRSR623612-1"/>
    </source>
</evidence>
<dbReference type="InterPro" id="IPR027268">
    <property type="entry name" value="Peptidase_M4/M1_CTD_sf"/>
</dbReference>
<dbReference type="InterPro" id="IPR036116">
    <property type="entry name" value="FN3_sf"/>
</dbReference>
<dbReference type="InterPro" id="IPR026444">
    <property type="entry name" value="Secre_tail"/>
</dbReference>
<dbReference type="Pfam" id="PF01447">
    <property type="entry name" value="Peptidase_M4"/>
    <property type="match status" value="1"/>
</dbReference>
<dbReference type="Pfam" id="PF18962">
    <property type="entry name" value="Por_Secre_tail"/>
    <property type="match status" value="1"/>
</dbReference>
<dbReference type="PRINTS" id="PR00730">
    <property type="entry name" value="THERMOLYSIN"/>
</dbReference>
<dbReference type="InterPro" id="IPR050728">
    <property type="entry name" value="Zinc_Metalloprotease_M4"/>
</dbReference>
<dbReference type="RefSeq" id="WP_089791818.1">
    <property type="nucleotide sequence ID" value="NZ_FOIU01000001.1"/>
</dbReference>
<dbReference type="InterPro" id="IPR023612">
    <property type="entry name" value="Peptidase_M4"/>
</dbReference>
<dbReference type="Gene3D" id="2.60.40.10">
    <property type="entry name" value="Immunoglobulins"/>
    <property type="match status" value="1"/>
</dbReference>
<dbReference type="InterPro" id="IPR003961">
    <property type="entry name" value="FN3_dom"/>
</dbReference>
<keyword evidence="2" id="KW-0645">Protease</keyword>
<feature type="domain" description="Fibronectin type-III" evidence="9">
    <location>
        <begin position="607"/>
        <end position="694"/>
    </location>
</feature>
<sequence>MKNKLIFAIFIPLLVSGVCVNAQRFIDQRITIENGRSSLITFKPGSAAKDLAASDNEKFFSEIFSLPLGSKMVKTKSAKLFSDFADEKYQLYHNGLKVEFANYTLHYIKGNLVSMNGEMYDTSDVNTQPDITESEALNNAVKYAGVKVLMSKTQHGKEIGYQPKGELLLIPVQTAGDHYRLLLSYKFDVFSAEPFLRSYIYVDAKSGEILLDNPIMKHAGDHAHEKELENLPMIGAENQPKQDLPSIFITGNASTRYSGLKSIETSLVNNKYVLKDDTRGGGVNTYNNNNGFYTNLVKTNISDTDNNWTTAEHSANGNDVALDVHWGVEKTYDYFKNTFNRNSYDNQGAVLESYIHVQDPQAPGSYANAAWTGSEMIYGDGNGTFKPLTAFDVTAHELGHAICQEEAGLVYQKEPGAINEGLSDIWGAVVENTFAPEKQNFTIGEDIVKVSPYYLRSMSNPNSGLSSQPDTYKGTFWKNASSTCIPNNNPNSPGYNDSCGVHYNSGVLNHWFYLLVMGGSGTNDIGSSYNVSGIGFEKAAKIVYRIETSYLSANSTYSDLTAYGILAVKDLYGVDSPEHIATQNAFYAVGLGQAYAGGGNPVTDTQAPTAPQLSASSTTQNSTVLSWNGATDNVAVASYDVYRGITLLGTTSASTYTATGLSPATSYSFTVKAKDAAGNISVASNAVNVTTQAAGTGVSYCSLSASSAADENIGNVKFANINNSSTGIAGYENFTSIIGNVVKGTTYPLTITPNWPLIKFSEAYAVYIDFNGDGDFTDGGELAWSKAGSTTSPVTGNITIPATAVTGNVRMRVILKYNSVPTSPCGTISYGQVEDYTLKITSAGAFNSLISEVSGGTKAISIYPNPVKDVIKINSSSDSEFKYQLIDVLGKVVLSGETSAQTINVESLLEGVYILSLDNGKEKVTQKIIKK</sequence>
<gene>
    <name evidence="10" type="ORF">SAMN05421841_1910</name>
</gene>
<reference evidence="11" key="1">
    <citation type="submission" date="2016-10" db="EMBL/GenBank/DDBJ databases">
        <authorList>
            <person name="Varghese N."/>
            <person name="Submissions S."/>
        </authorList>
    </citation>
    <scope>NUCLEOTIDE SEQUENCE [LARGE SCALE GENOMIC DNA]</scope>
    <source>
        <strain evidence="11">DSM 17724</strain>
    </source>
</reference>
<proteinExistence type="inferred from homology"/>
<dbReference type="Gene3D" id="1.10.390.10">
    <property type="entry name" value="Neutral Protease Domain 2"/>
    <property type="match status" value="1"/>
</dbReference>
<evidence type="ECO:0000256" key="3">
    <source>
        <dbReference type="ARBA" id="ARBA00022723"/>
    </source>
</evidence>
<keyword evidence="7" id="KW-0482">Metalloprotease</keyword>
<dbReference type="AlphaFoldDB" id="A0A1I0QH21"/>
<dbReference type="PANTHER" id="PTHR33794:SF1">
    <property type="entry name" value="BACILLOLYSIN"/>
    <property type="match status" value="1"/>
</dbReference>
<dbReference type="InterPro" id="IPR013783">
    <property type="entry name" value="Ig-like_fold"/>
</dbReference>
<keyword evidence="6" id="KW-0862">Zinc</keyword>
<dbReference type="CDD" id="cd09597">
    <property type="entry name" value="M4_TLP"/>
    <property type="match status" value="1"/>
</dbReference>